<evidence type="ECO:0000256" key="1">
    <source>
        <dbReference type="SAM" id="MobiDB-lite"/>
    </source>
</evidence>
<feature type="non-terminal residue" evidence="2">
    <location>
        <position position="1"/>
    </location>
</feature>
<evidence type="ECO:0000313" key="3">
    <source>
        <dbReference type="Proteomes" id="UP000018958"/>
    </source>
</evidence>
<dbReference type="AlphaFoldDB" id="W2VZF4"/>
<reference evidence="2 3" key="1">
    <citation type="submission" date="2013-11" db="EMBL/GenBank/DDBJ databases">
        <title>The Genome Sequence of Phytophthora parasitica CJ01A1.</title>
        <authorList>
            <consortium name="The Broad Institute Genomics Platform"/>
            <person name="Russ C."/>
            <person name="Tyler B."/>
            <person name="Panabieres F."/>
            <person name="Shan W."/>
            <person name="Tripathy S."/>
            <person name="Grunwald N."/>
            <person name="Machado M."/>
            <person name="Johnson C.S."/>
            <person name="Walker B."/>
            <person name="Young S.K."/>
            <person name="Zeng Q."/>
            <person name="Gargeya S."/>
            <person name="Fitzgerald M."/>
            <person name="Haas B."/>
            <person name="Abouelleil A."/>
            <person name="Allen A.W."/>
            <person name="Alvarado L."/>
            <person name="Arachchi H.M."/>
            <person name="Berlin A.M."/>
            <person name="Chapman S.B."/>
            <person name="Gainer-Dewar J."/>
            <person name="Goldberg J."/>
            <person name="Griggs A."/>
            <person name="Gujja S."/>
            <person name="Hansen M."/>
            <person name="Howarth C."/>
            <person name="Imamovic A."/>
            <person name="Ireland A."/>
            <person name="Larimer J."/>
            <person name="McCowan C."/>
            <person name="Murphy C."/>
            <person name="Pearson M."/>
            <person name="Poon T.W."/>
            <person name="Priest M."/>
            <person name="Roberts A."/>
            <person name="Saif S."/>
            <person name="Shea T."/>
            <person name="Sisk P."/>
            <person name="Sykes S."/>
            <person name="Wortman J."/>
            <person name="Nusbaum C."/>
            <person name="Birren B."/>
        </authorList>
    </citation>
    <scope>NUCLEOTIDE SEQUENCE [LARGE SCALE GENOMIC DNA]</scope>
    <source>
        <strain evidence="2 3">CJ01A1</strain>
    </source>
</reference>
<evidence type="ECO:0008006" key="4">
    <source>
        <dbReference type="Google" id="ProtNLM"/>
    </source>
</evidence>
<gene>
    <name evidence="2" type="ORF">F441_19390</name>
</gene>
<feature type="region of interest" description="Disordered" evidence="1">
    <location>
        <begin position="54"/>
        <end position="73"/>
    </location>
</feature>
<protein>
    <recommendedName>
        <fullName evidence="4">PiggyBac transposable element-derived protein domain-containing protein</fullName>
    </recommendedName>
</protein>
<sequence length="118" mass="13865">PSSFSHISHDVAEPVMELRDVGDSPRALLFYFVPKLLWFHVTVETNQYRRQKISERASRMQTRQERSGRPFPPETLQQLCRRLRAEKPYETFEILQTLGHFVALVLCPHKRTFPATGR</sequence>
<dbReference type="Proteomes" id="UP000018958">
    <property type="component" value="Unassembled WGS sequence"/>
</dbReference>
<feature type="compositionally biased region" description="Basic and acidic residues" evidence="1">
    <location>
        <begin position="54"/>
        <end position="68"/>
    </location>
</feature>
<evidence type="ECO:0000313" key="2">
    <source>
        <dbReference type="EMBL" id="ETP03672.1"/>
    </source>
</evidence>
<comment type="caution">
    <text evidence="2">The sequence shown here is derived from an EMBL/GenBank/DDBJ whole genome shotgun (WGS) entry which is preliminary data.</text>
</comment>
<organism evidence="2 3">
    <name type="scientific">Phytophthora nicotianae CJ01A1</name>
    <dbReference type="NCBI Taxonomy" id="1317063"/>
    <lineage>
        <taxon>Eukaryota</taxon>
        <taxon>Sar</taxon>
        <taxon>Stramenopiles</taxon>
        <taxon>Oomycota</taxon>
        <taxon>Peronosporomycetes</taxon>
        <taxon>Peronosporales</taxon>
        <taxon>Peronosporaceae</taxon>
        <taxon>Phytophthora</taxon>
    </lineage>
</organism>
<accession>W2VZF4</accession>
<name>W2VZF4_PHYNI</name>
<proteinExistence type="predicted"/>
<dbReference type="EMBL" id="ANIX01003837">
    <property type="protein sequence ID" value="ETP03672.1"/>
    <property type="molecule type" value="Genomic_DNA"/>
</dbReference>